<sequence>MRPSTLLISALAAITTASPTSLAIRDTQQTADAIRFAAVAADCSILKCATVIASAACIAASIGLGPAGVPGALGCVAGGSAAICPCAGCVDALNNFLVENKICEK</sequence>
<evidence type="ECO:0000313" key="2">
    <source>
        <dbReference type="Proteomes" id="UP000813461"/>
    </source>
</evidence>
<evidence type="ECO:0008006" key="3">
    <source>
        <dbReference type="Google" id="ProtNLM"/>
    </source>
</evidence>
<proteinExistence type="predicted"/>
<gene>
    <name evidence="1" type="ORF">FB567DRAFT_613244</name>
</gene>
<dbReference type="Proteomes" id="UP000813461">
    <property type="component" value="Unassembled WGS sequence"/>
</dbReference>
<organism evidence="1 2">
    <name type="scientific">Paraphoma chrysanthemicola</name>
    <dbReference type="NCBI Taxonomy" id="798071"/>
    <lineage>
        <taxon>Eukaryota</taxon>
        <taxon>Fungi</taxon>
        <taxon>Dikarya</taxon>
        <taxon>Ascomycota</taxon>
        <taxon>Pezizomycotina</taxon>
        <taxon>Dothideomycetes</taxon>
        <taxon>Pleosporomycetidae</taxon>
        <taxon>Pleosporales</taxon>
        <taxon>Pleosporineae</taxon>
        <taxon>Phaeosphaeriaceae</taxon>
        <taxon>Paraphoma</taxon>
    </lineage>
</organism>
<evidence type="ECO:0000313" key="1">
    <source>
        <dbReference type="EMBL" id="KAH7070052.1"/>
    </source>
</evidence>
<protein>
    <recommendedName>
        <fullName evidence="3">Fungal calcium binding protein domain-containing protein</fullName>
    </recommendedName>
</protein>
<name>A0A8K0QV77_9PLEO</name>
<accession>A0A8K0QV77</accession>
<keyword evidence="2" id="KW-1185">Reference proteome</keyword>
<dbReference type="AlphaFoldDB" id="A0A8K0QV77"/>
<reference evidence="1" key="1">
    <citation type="journal article" date="2021" name="Nat. Commun.">
        <title>Genetic determinants of endophytism in the Arabidopsis root mycobiome.</title>
        <authorList>
            <person name="Mesny F."/>
            <person name="Miyauchi S."/>
            <person name="Thiergart T."/>
            <person name="Pickel B."/>
            <person name="Atanasova L."/>
            <person name="Karlsson M."/>
            <person name="Huettel B."/>
            <person name="Barry K.W."/>
            <person name="Haridas S."/>
            <person name="Chen C."/>
            <person name="Bauer D."/>
            <person name="Andreopoulos W."/>
            <person name="Pangilinan J."/>
            <person name="LaButti K."/>
            <person name="Riley R."/>
            <person name="Lipzen A."/>
            <person name="Clum A."/>
            <person name="Drula E."/>
            <person name="Henrissat B."/>
            <person name="Kohler A."/>
            <person name="Grigoriev I.V."/>
            <person name="Martin F.M."/>
            <person name="Hacquard S."/>
        </authorList>
    </citation>
    <scope>NUCLEOTIDE SEQUENCE</scope>
    <source>
        <strain evidence="1">MPI-SDFR-AT-0120</strain>
    </source>
</reference>
<comment type="caution">
    <text evidence="1">The sequence shown here is derived from an EMBL/GenBank/DDBJ whole genome shotgun (WGS) entry which is preliminary data.</text>
</comment>
<dbReference type="EMBL" id="JAGMVJ010000028">
    <property type="protein sequence ID" value="KAH7070052.1"/>
    <property type="molecule type" value="Genomic_DNA"/>
</dbReference>